<evidence type="ECO:0000259" key="2">
    <source>
        <dbReference type="Pfam" id="PF00078"/>
    </source>
</evidence>
<sequence length="617" mass="67998">MAGGRGQAGHNGAIAAGGCRSNIDDILPPHNPRLSGDAMAGTKDGLCSESPLSPKSPSYRMSGPKKESYKGKAPAASTKNQRGEAEKLGPAEDDDDDLNFQEAEHTIATMDGGPCAHASRRSFKAMKRELLATVLTHKTARWSRWLGVPLTFDHTDHPASVADSGHLALVTSPTIYNVKVGRVLIDGVAALNLLSPKAFDTLKAPGMSLKPSLPIIGVTPGLVWPLGQILLPITFGGPTNFRTEQIDFNVADLSLPYNAMLGKPVLVKFMALAHYAYRQLKMSGLVAPSRCMATLRWCWREQKCASTPSLWSPPPRQPARAPRRQPCEPPRSRLPRPTRYPSSLSSLAMTRPRSPISVEGVLVSFLRANTDVFAWKPSDMPGVPREVIEHCLAVRPDTRPVRQKEVARFLEASFIREVVHPEWLANPVVVPKANDKMRMCIDYIDLNKACPRDPFPLARIDQIVDSTAGCDLLCFLDAYLGYHQIGMARKDEEKIAFITPVGTYCYVSMPFGLKNVGTTFQRSTRITLSSQIGRNVEACVDDLVVKTRNREALLSDLDETFDSLRTMCMKLNPEKCVFEVPTGKLLGFLVCSQGIKANHEKIKAIQRMRPPRMLRDV</sequence>
<dbReference type="PANTHER" id="PTHR24559:SF444">
    <property type="entry name" value="REVERSE TRANSCRIPTASE DOMAIN-CONTAINING PROTEIN"/>
    <property type="match status" value="1"/>
</dbReference>
<organism evidence="3">
    <name type="scientific">Oryza brachyantha</name>
    <name type="common">malo sina</name>
    <dbReference type="NCBI Taxonomy" id="4533"/>
    <lineage>
        <taxon>Eukaryota</taxon>
        <taxon>Viridiplantae</taxon>
        <taxon>Streptophyta</taxon>
        <taxon>Embryophyta</taxon>
        <taxon>Tracheophyta</taxon>
        <taxon>Spermatophyta</taxon>
        <taxon>Magnoliopsida</taxon>
        <taxon>Liliopsida</taxon>
        <taxon>Poales</taxon>
        <taxon>Poaceae</taxon>
        <taxon>BOP clade</taxon>
        <taxon>Oryzoideae</taxon>
        <taxon>Oryzeae</taxon>
        <taxon>Oryzinae</taxon>
        <taxon>Oryza</taxon>
    </lineage>
</organism>
<dbReference type="Proteomes" id="UP000006038">
    <property type="component" value="Chromosome 5"/>
</dbReference>
<evidence type="ECO:0000256" key="1">
    <source>
        <dbReference type="SAM" id="MobiDB-lite"/>
    </source>
</evidence>
<reference evidence="3" key="1">
    <citation type="journal article" date="2013" name="Nat. Commun.">
        <title>Whole-genome sequencing of Oryza brachyantha reveals mechanisms underlying Oryza genome evolution.</title>
        <authorList>
            <person name="Chen J."/>
            <person name="Huang Q."/>
            <person name="Gao D."/>
            <person name="Wang J."/>
            <person name="Lang Y."/>
            <person name="Liu T."/>
            <person name="Li B."/>
            <person name="Bai Z."/>
            <person name="Luis Goicoechea J."/>
            <person name="Liang C."/>
            <person name="Chen C."/>
            <person name="Zhang W."/>
            <person name="Sun S."/>
            <person name="Liao Y."/>
            <person name="Zhang X."/>
            <person name="Yang L."/>
            <person name="Song C."/>
            <person name="Wang M."/>
            <person name="Shi J."/>
            <person name="Liu G."/>
            <person name="Liu J."/>
            <person name="Zhou H."/>
            <person name="Zhou W."/>
            <person name="Yu Q."/>
            <person name="An N."/>
            <person name="Chen Y."/>
            <person name="Cai Q."/>
            <person name="Wang B."/>
            <person name="Liu B."/>
            <person name="Min J."/>
            <person name="Huang Y."/>
            <person name="Wu H."/>
            <person name="Li Z."/>
            <person name="Zhang Y."/>
            <person name="Yin Y."/>
            <person name="Song W."/>
            <person name="Jiang J."/>
            <person name="Jackson S.A."/>
            <person name="Wing R.A."/>
            <person name="Wang J."/>
            <person name="Chen M."/>
        </authorList>
    </citation>
    <scope>NUCLEOTIDE SEQUENCE [LARGE SCALE GENOMIC DNA]</scope>
    <source>
        <strain evidence="3">cv. IRGC 101232</strain>
    </source>
</reference>
<dbReference type="AlphaFoldDB" id="J3M5L5"/>
<protein>
    <recommendedName>
        <fullName evidence="2">Reverse transcriptase domain-containing protein</fullName>
    </recommendedName>
</protein>
<feature type="region of interest" description="Disordered" evidence="1">
    <location>
        <begin position="1"/>
        <end position="97"/>
    </location>
</feature>
<dbReference type="eggNOG" id="KOG0017">
    <property type="taxonomic scope" value="Eukaryota"/>
</dbReference>
<dbReference type="PANTHER" id="PTHR24559">
    <property type="entry name" value="TRANSPOSON TY3-I GAG-POL POLYPROTEIN"/>
    <property type="match status" value="1"/>
</dbReference>
<dbReference type="InterPro" id="IPR043128">
    <property type="entry name" value="Rev_trsase/Diguanyl_cyclase"/>
</dbReference>
<feature type="region of interest" description="Disordered" evidence="1">
    <location>
        <begin position="306"/>
        <end position="348"/>
    </location>
</feature>
<dbReference type="Gene3D" id="3.10.10.10">
    <property type="entry name" value="HIV Type 1 Reverse Transcriptase, subunit A, domain 1"/>
    <property type="match status" value="1"/>
</dbReference>
<dbReference type="EnsemblPlants" id="OB05G18890.1">
    <property type="protein sequence ID" value="OB05G18890.1"/>
    <property type="gene ID" value="OB05G18890"/>
</dbReference>
<dbReference type="InterPro" id="IPR000477">
    <property type="entry name" value="RT_dom"/>
</dbReference>
<feature type="domain" description="Reverse transcriptase" evidence="2">
    <location>
        <begin position="430"/>
        <end position="588"/>
    </location>
</feature>
<dbReference type="InterPro" id="IPR043502">
    <property type="entry name" value="DNA/RNA_pol_sf"/>
</dbReference>
<dbReference type="CDD" id="cd00303">
    <property type="entry name" value="retropepsin_like"/>
    <property type="match status" value="1"/>
</dbReference>
<dbReference type="HOGENOM" id="CLU_443049_0_0_1"/>
<feature type="compositionally biased region" description="Basic and acidic residues" evidence="1">
    <location>
        <begin position="81"/>
        <end position="90"/>
    </location>
</feature>
<dbReference type="SUPFAM" id="SSF56672">
    <property type="entry name" value="DNA/RNA polymerases"/>
    <property type="match status" value="1"/>
</dbReference>
<reference evidence="3" key="2">
    <citation type="submission" date="2013-04" db="UniProtKB">
        <authorList>
            <consortium name="EnsemblPlants"/>
        </authorList>
    </citation>
    <scope>IDENTIFICATION</scope>
</reference>
<evidence type="ECO:0000313" key="4">
    <source>
        <dbReference type="Proteomes" id="UP000006038"/>
    </source>
</evidence>
<name>J3M5L5_ORYBR</name>
<dbReference type="PROSITE" id="PS51257">
    <property type="entry name" value="PROKAR_LIPOPROTEIN"/>
    <property type="match status" value="1"/>
</dbReference>
<dbReference type="Gramene" id="OB05G18890.1">
    <property type="protein sequence ID" value="OB05G18890.1"/>
    <property type="gene ID" value="OB05G18890"/>
</dbReference>
<dbReference type="Pfam" id="PF00078">
    <property type="entry name" value="RVT_1"/>
    <property type="match status" value="1"/>
</dbReference>
<proteinExistence type="predicted"/>
<keyword evidence="4" id="KW-1185">Reference proteome</keyword>
<dbReference type="InterPro" id="IPR053134">
    <property type="entry name" value="RNA-dir_DNA_polymerase"/>
</dbReference>
<evidence type="ECO:0000313" key="3">
    <source>
        <dbReference type="EnsemblPlants" id="OB05G18890.1"/>
    </source>
</evidence>
<dbReference type="CDD" id="cd01647">
    <property type="entry name" value="RT_LTR"/>
    <property type="match status" value="1"/>
</dbReference>
<accession>J3M5L5</accession>
<dbReference type="STRING" id="4533.J3M5L5"/>
<dbReference type="Gene3D" id="3.30.70.270">
    <property type="match status" value="1"/>
</dbReference>